<feature type="region of interest" description="Disordered" evidence="1">
    <location>
        <begin position="391"/>
        <end position="410"/>
    </location>
</feature>
<protein>
    <recommendedName>
        <fullName evidence="3">Histidine kinase/HSP90-like ATPase domain-containing protein</fullName>
    </recommendedName>
</protein>
<dbReference type="Gene3D" id="3.30.565.10">
    <property type="entry name" value="Histidine kinase-like ATPase, C-terminal domain"/>
    <property type="match status" value="1"/>
</dbReference>
<dbReference type="EMBL" id="CDMZ01002956">
    <property type="protein sequence ID" value="CEM44553.1"/>
    <property type="molecule type" value="Genomic_DNA"/>
</dbReference>
<feature type="region of interest" description="Disordered" evidence="1">
    <location>
        <begin position="717"/>
        <end position="748"/>
    </location>
</feature>
<feature type="compositionally biased region" description="Low complexity" evidence="1">
    <location>
        <begin position="357"/>
        <end position="371"/>
    </location>
</feature>
<dbReference type="InterPro" id="IPR036890">
    <property type="entry name" value="HATPase_C_sf"/>
</dbReference>
<dbReference type="SUPFAM" id="SSF55874">
    <property type="entry name" value="ATPase domain of HSP90 chaperone/DNA topoisomerase II/histidine kinase"/>
    <property type="match status" value="1"/>
</dbReference>
<feature type="region of interest" description="Disordered" evidence="1">
    <location>
        <begin position="475"/>
        <end position="494"/>
    </location>
</feature>
<gene>
    <name evidence="2" type="ORF">Cvel_28424</name>
</gene>
<sequence>MAIDEVDITPSAKIFSDKSAMQRYSKQDGDNEHNWTYAFAEIVDNSIDSCKGRCAETGGRVKVSALRTPNNPLRVVIKFEADGNSAWVSVHDNGPGLKDLVSMLRLGERDEMKEHTIGGYGVGGKYAVNRLGARTFFASQDGGGTVRQALLDIDMILLDGWKAPVREDPEGEHVPVIESSKRGFERPVPSPWYEKTLNSAGVGETFTTVQISKLRNDVLKGLHFSFELLKARLEEMYVRQTIISRTLCLDFRGPSGPPVFRPIHELLEAQENQPATAPRPLEMKAVLKFGGEHPVSQKMTVVINYVPRRVATQSPGLRALLRPNVSPSHPEGDGEQEEQMEWGGRGRLTSQGVKGRSSLSPPSASSSSSSSGAGGGEGAEDQVVIDADALDDGEEESASSSSSSGQRRGHLIPFHCQTPVFAFYEDRMIPVDFREAPKLVSLALEQLNKRTEKSAIEAWQIVTFLLLEEPQAVSLSSSSSSSSGGKGTEGIRPTENKLGFEKLKKLKDAFNLLFRSQTASASAQEGDESPLKEVSFSLAQMDGQLKPMLEKRCDDLGIPWRASHLPSILACAMQLWWSSFENKYIWQRDSVTWPGSFRSFQITRAVSSAAARGRRTEKGPEVLDDLATSLVSAYDLVLARGSNRGRNGKVWVGASPHIAPVRVRPLSSAAAAAASGHDDCQEGDVEEEAESLWIDLNSLRAYREGGEESVRPRIFSGPVDEWQQRAASQEKTQEGHEEGGGAPEADLKESHITMTGRKGDIVVCALSGKVHAGFVGNVFLSKVLELDAQREGLKVQLQPEWMYAPLRNGALDSDGCLLVHLE</sequence>
<evidence type="ECO:0000256" key="1">
    <source>
        <dbReference type="SAM" id="MobiDB-lite"/>
    </source>
</evidence>
<feature type="region of interest" description="Disordered" evidence="1">
    <location>
        <begin position="317"/>
        <end position="379"/>
    </location>
</feature>
<proteinExistence type="predicted"/>
<evidence type="ECO:0008006" key="3">
    <source>
        <dbReference type="Google" id="ProtNLM"/>
    </source>
</evidence>
<evidence type="ECO:0000313" key="2">
    <source>
        <dbReference type="EMBL" id="CEM44553.1"/>
    </source>
</evidence>
<feature type="compositionally biased region" description="Basic and acidic residues" evidence="1">
    <location>
        <begin position="731"/>
        <end position="748"/>
    </location>
</feature>
<dbReference type="AlphaFoldDB" id="A0A0G4HJX3"/>
<organism evidence="2">
    <name type="scientific">Chromera velia CCMP2878</name>
    <dbReference type="NCBI Taxonomy" id="1169474"/>
    <lineage>
        <taxon>Eukaryota</taxon>
        <taxon>Sar</taxon>
        <taxon>Alveolata</taxon>
        <taxon>Colpodellida</taxon>
        <taxon>Chromeraceae</taxon>
        <taxon>Chromera</taxon>
    </lineage>
</organism>
<reference evidence="2" key="1">
    <citation type="submission" date="2014-11" db="EMBL/GenBank/DDBJ databases">
        <authorList>
            <person name="Otto D Thomas"/>
            <person name="Naeem Raeece"/>
        </authorList>
    </citation>
    <scope>NUCLEOTIDE SEQUENCE</scope>
</reference>
<dbReference type="VEuPathDB" id="CryptoDB:Cvel_28424"/>
<name>A0A0G4HJX3_9ALVE</name>
<accession>A0A0G4HJX3</accession>
<dbReference type="Pfam" id="PF13589">
    <property type="entry name" value="HATPase_c_3"/>
    <property type="match status" value="1"/>
</dbReference>